<comment type="caution">
    <text evidence="1">The sequence shown here is derived from an EMBL/GenBank/DDBJ whole genome shotgun (WGS) entry which is preliminary data.</text>
</comment>
<sequence length="176" mass="19357">MQRIQNELKCLAFPDSQLGSGNFSINHSVRISFTAGTTAGRLLGIGLREISASDIDAKFKANENSNVSIQDRESSTVDDSDDCSKSKKSVGLNKAYGNDSFCEEPVCNSILVHFTLTGFTSPGPSSDWIVTAARFTEMLLSEDRPLAGPGSVVMHWRTEWHRQEVSVFLVRKKRAV</sequence>
<gene>
    <name evidence="1" type="ORF">PXEA_LOCUS3031</name>
</gene>
<evidence type="ECO:0000313" key="2">
    <source>
        <dbReference type="Proteomes" id="UP000784294"/>
    </source>
</evidence>
<protein>
    <submittedName>
        <fullName evidence="1">Uncharacterized protein</fullName>
    </submittedName>
</protein>
<dbReference type="Proteomes" id="UP000784294">
    <property type="component" value="Unassembled WGS sequence"/>
</dbReference>
<organism evidence="1 2">
    <name type="scientific">Protopolystoma xenopodis</name>
    <dbReference type="NCBI Taxonomy" id="117903"/>
    <lineage>
        <taxon>Eukaryota</taxon>
        <taxon>Metazoa</taxon>
        <taxon>Spiralia</taxon>
        <taxon>Lophotrochozoa</taxon>
        <taxon>Platyhelminthes</taxon>
        <taxon>Monogenea</taxon>
        <taxon>Polyopisthocotylea</taxon>
        <taxon>Polystomatidea</taxon>
        <taxon>Polystomatidae</taxon>
        <taxon>Protopolystoma</taxon>
    </lineage>
</organism>
<proteinExistence type="predicted"/>
<reference evidence="1" key="1">
    <citation type="submission" date="2018-11" db="EMBL/GenBank/DDBJ databases">
        <authorList>
            <consortium name="Pathogen Informatics"/>
        </authorList>
    </citation>
    <scope>NUCLEOTIDE SEQUENCE</scope>
</reference>
<keyword evidence="2" id="KW-1185">Reference proteome</keyword>
<dbReference type="EMBL" id="CAAALY010006722">
    <property type="protein sequence ID" value="VEL09591.1"/>
    <property type="molecule type" value="Genomic_DNA"/>
</dbReference>
<dbReference type="AlphaFoldDB" id="A0A3S4ZEP3"/>
<accession>A0A3S4ZEP3</accession>
<evidence type="ECO:0000313" key="1">
    <source>
        <dbReference type="EMBL" id="VEL09591.1"/>
    </source>
</evidence>
<name>A0A3S4ZEP3_9PLAT</name>